<comment type="caution">
    <text evidence="7">The sequence shown here is derived from an EMBL/GenBank/DDBJ whole genome shotgun (WGS) entry which is preliminary data.</text>
</comment>
<name>A0A9P4Y2G0_CRYP1</name>
<dbReference type="Pfam" id="PF04479">
    <property type="entry name" value="RTA1"/>
    <property type="match status" value="1"/>
</dbReference>
<dbReference type="GO" id="GO:0000324">
    <property type="term" value="C:fungal-type vacuole"/>
    <property type="evidence" value="ECO:0007669"/>
    <property type="project" value="TreeGrafter"/>
</dbReference>
<feature type="transmembrane region" description="Helical" evidence="6">
    <location>
        <begin position="239"/>
        <end position="259"/>
    </location>
</feature>
<accession>A0A9P4Y2G0</accession>
<reference evidence="7" key="1">
    <citation type="journal article" date="2020" name="Phytopathology">
        <title>Genome sequence of the chestnut blight fungus Cryphonectria parasitica EP155: A fundamental resource for an archetypical invasive plant pathogen.</title>
        <authorList>
            <person name="Crouch J.A."/>
            <person name="Dawe A."/>
            <person name="Aerts A."/>
            <person name="Barry K."/>
            <person name="Churchill A.C.L."/>
            <person name="Grimwood J."/>
            <person name="Hillman B."/>
            <person name="Milgroom M.G."/>
            <person name="Pangilinan J."/>
            <person name="Smith M."/>
            <person name="Salamov A."/>
            <person name="Schmutz J."/>
            <person name="Yadav J."/>
            <person name="Grigoriev I.V."/>
            <person name="Nuss D."/>
        </authorList>
    </citation>
    <scope>NUCLEOTIDE SEQUENCE</scope>
    <source>
        <strain evidence="7">EP155</strain>
    </source>
</reference>
<feature type="transmembrane region" description="Helical" evidence="6">
    <location>
        <begin position="70"/>
        <end position="91"/>
    </location>
</feature>
<proteinExistence type="predicted"/>
<keyword evidence="2 6" id="KW-0812">Transmembrane</keyword>
<feature type="compositionally biased region" description="Polar residues" evidence="5">
    <location>
        <begin position="338"/>
        <end position="351"/>
    </location>
</feature>
<sequence>MDPSRSDSENMNFLSRICAVAPQAHPNCQTGFYGYKLSHNANGAFMVLFSIVAVAYICITTDQFEDDAFFMQICCLTIGPAFMAAAIYLCMRRIVFCFGEENSRISSRWFTRIFIPCDIVSLVLQATGGGLSAVAYKNGGHVSTGNNIMIAGLAFQVFTMATFICSAVDFTLRTYLRYKLQGQEALEQAVSNTAVRSSTPFRLFLAALIFATLCIFTRCCFRVAELSGGWTGPLMKKQVLFIVFESTMVFLASVALVVFHPGWCFKIMLEGEGGLGLSRLRQFRPFRGNRPRANAVSEGSVDDGVLQRQISGQMQGGEDKTEAQAPTTSRVQVPAPRANTTSTHGANRVTLQPNILLSETLAEDNTASGAEHNTPVRSAVANAVAKRHTLPIRRGNLSSLTT</sequence>
<dbReference type="PANTHER" id="PTHR31465:SF7">
    <property type="entry name" value="SPHINGOID LONG-CHAIN BASE TRANSPORTER RSB1"/>
    <property type="match status" value="1"/>
</dbReference>
<dbReference type="GeneID" id="63837761"/>
<evidence type="ECO:0000256" key="6">
    <source>
        <dbReference type="SAM" id="Phobius"/>
    </source>
</evidence>
<evidence type="ECO:0000313" key="8">
    <source>
        <dbReference type="Proteomes" id="UP000803844"/>
    </source>
</evidence>
<dbReference type="Proteomes" id="UP000803844">
    <property type="component" value="Unassembled WGS sequence"/>
</dbReference>
<evidence type="ECO:0000256" key="3">
    <source>
        <dbReference type="ARBA" id="ARBA00022989"/>
    </source>
</evidence>
<evidence type="ECO:0000256" key="4">
    <source>
        <dbReference type="ARBA" id="ARBA00023136"/>
    </source>
</evidence>
<feature type="transmembrane region" description="Helical" evidence="6">
    <location>
        <begin position="112"/>
        <end position="136"/>
    </location>
</feature>
<dbReference type="OrthoDB" id="4521223at2759"/>
<protein>
    <submittedName>
        <fullName evidence="7">RTA1-domain-containing protein</fullName>
    </submittedName>
</protein>
<evidence type="ECO:0000256" key="5">
    <source>
        <dbReference type="SAM" id="MobiDB-lite"/>
    </source>
</evidence>
<evidence type="ECO:0000256" key="1">
    <source>
        <dbReference type="ARBA" id="ARBA00004141"/>
    </source>
</evidence>
<feature type="transmembrane region" description="Helical" evidence="6">
    <location>
        <begin position="148"/>
        <end position="172"/>
    </location>
</feature>
<feature type="region of interest" description="Disordered" evidence="5">
    <location>
        <begin position="313"/>
        <end position="351"/>
    </location>
</feature>
<dbReference type="PANTHER" id="PTHR31465">
    <property type="entry name" value="PROTEIN RTA1-RELATED"/>
    <property type="match status" value="1"/>
</dbReference>
<feature type="transmembrane region" description="Helical" evidence="6">
    <location>
        <begin position="203"/>
        <end position="224"/>
    </location>
</feature>
<comment type="subcellular location">
    <subcellularLocation>
        <location evidence="1">Membrane</location>
        <topology evidence="1">Multi-pass membrane protein</topology>
    </subcellularLocation>
</comment>
<dbReference type="GO" id="GO:0005886">
    <property type="term" value="C:plasma membrane"/>
    <property type="evidence" value="ECO:0007669"/>
    <property type="project" value="TreeGrafter"/>
</dbReference>
<evidence type="ECO:0000256" key="2">
    <source>
        <dbReference type="ARBA" id="ARBA00022692"/>
    </source>
</evidence>
<keyword evidence="3 6" id="KW-1133">Transmembrane helix</keyword>
<organism evidence="7 8">
    <name type="scientific">Cryphonectria parasitica (strain ATCC 38755 / EP155)</name>
    <dbReference type="NCBI Taxonomy" id="660469"/>
    <lineage>
        <taxon>Eukaryota</taxon>
        <taxon>Fungi</taxon>
        <taxon>Dikarya</taxon>
        <taxon>Ascomycota</taxon>
        <taxon>Pezizomycotina</taxon>
        <taxon>Sordariomycetes</taxon>
        <taxon>Sordariomycetidae</taxon>
        <taxon>Diaporthales</taxon>
        <taxon>Cryphonectriaceae</taxon>
        <taxon>Cryphonectria-Endothia species complex</taxon>
        <taxon>Cryphonectria</taxon>
    </lineage>
</organism>
<gene>
    <name evidence="7" type="ORF">M406DRAFT_331443</name>
</gene>
<keyword evidence="8" id="KW-1185">Reference proteome</keyword>
<dbReference type="InterPro" id="IPR007568">
    <property type="entry name" value="RTA1"/>
</dbReference>
<feature type="transmembrane region" description="Helical" evidence="6">
    <location>
        <begin position="44"/>
        <end position="64"/>
    </location>
</feature>
<evidence type="ECO:0000313" key="7">
    <source>
        <dbReference type="EMBL" id="KAF3765132.1"/>
    </source>
</evidence>
<dbReference type="EMBL" id="MU032348">
    <property type="protein sequence ID" value="KAF3765132.1"/>
    <property type="molecule type" value="Genomic_DNA"/>
</dbReference>
<keyword evidence="4 6" id="KW-0472">Membrane</keyword>
<dbReference type="RefSeq" id="XP_040776093.1">
    <property type="nucleotide sequence ID" value="XM_040920632.1"/>
</dbReference>
<dbReference type="AlphaFoldDB" id="A0A9P4Y2G0"/>